<keyword evidence="2" id="KW-1185">Reference proteome</keyword>
<reference evidence="2" key="1">
    <citation type="journal article" date="2019" name="Int. J. Syst. Evol. Microbiol.">
        <title>The Global Catalogue of Microorganisms (GCM) 10K type strain sequencing project: providing services to taxonomists for standard genome sequencing and annotation.</title>
        <authorList>
            <consortium name="The Broad Institute Genomics Platform"/>
            <consortium name="The Broad Institute Genome Sequencing Center for Infectious Disease"/>
            <person name="Wu L."/>
            <person name="Ma J."/>
        </authorList>
    </citation>
    <scope>NUCLEOTIDE SEQUENCE [LARGE SCALE GENOMIC DNA]</scope>
    <source>
        <strain evidence="2">JCM 17919</strain>
    </source>
</reference>
<dbReference type="EMBL" id="BAABGY010000001">
    <property type="protein sequence ID" value="GAA4318692.1"/>
    <property type="molecule type" value="Genomic_DNA"/>
</dbReference>
<sequence length="349" mass="38582">MRILNLKPDTMILKRNLDLFNASRATLLLAPVTDSDLVTHGPELFAETREAALAYLLDRRGQLPSTPFTEFHPYKESYPLRSEFSVYLMGTFPPISYLLDLLPLAKLPQLVKPGGGSIKKPKVSFYHGQRCAQWKLFDPQLIPKTITPANRAAVRAALIAFLQDAGVNYVDVIDGCQRLDYDAKDSHLFNILPNLAAFEALLACPHENPLLIFNTSSAFGTGGLNFMADGSFQPQAKSFDIFLAVVLEMQCPVAFSVDGAAWLAVTPRNAAAIKRQMSSKLVFYMMLDKKVFNVVAGVSPSGATLNLGANPCFQQYCHSAGTTDQQSFKRFVYRNAIQKNLGPLWNLNV</sequence>
<organism evidence="1 2">
    <name type="scientific">Flaviaesturariibacter amylovorans</name>
    <dbReference type="NCBI Taxonomy" id="1084520"/>
    <lineage>
        <taxon>Bacteria</taxon>
        <taxon>Pseudomonadati</taxon>
        <taxon>Bacteroidota</taxon>
        <taxon>Chitinophagia</taxon>
        <taxon>Chitinophagales</taxon>
        <taxon>Chitinophagaceae</taxon>
        <taxon>Flaviaestuariibacter</taxon>
    </lineage>
</organism>
<evidence type="ECO:0000313" key="2">
    <source>
        <dbReference type="Proteomes" id="UP001501725"/>
    </source>
</evidence>
<name>A0ABP8G766_9BACT</name>
<evidence type="ECO:0000313" key="1">
    <source>
        <dbReference type="EMBL" id="GAA4318692.1"/>
    </source>
</evidence>
<proteinExistence type="predicted"/>
<protein>
    <submittedName>
        <fullName evidence="1">Uncharacterized protein</fullName>
    </submittedName>
</protein>
<accession>A0ABP8G766</accession>
<dbReference type="Proteomes" id="UP001501725">
    <property type="component" value="Unassembled WGS sequence"/>
</dbReference>
<comment type="caution">
    <text evidence="1">The sequence shown here is derived from an EMBL/GenBank/DDBJ whole genome shotgun (WGS) entry which is preliminary data.</text>
</comment>
<gene>
    <name evidence="1" type="ORF">GCM10023184_03050</name>
</gene>
<dbReference type="RefSeq" id="WP_345252831.1">
    <property type="nucleotide sequence ID" value="NZ_BAABGY010000001.1"/>
</dbReference>